<dbReference type="InterPro" id="IPR050678">
    <property type="entry name" value="DNA_Partitioning_ATPase"/>
</dbReference>
<dbReference type="InterPro" id="IPR027417">
    <property type="entry name" value="P-loop_NTPase"/>
</dbReference>
<dbReference type="InterPro" id="IPR025669">
    <property type="entry name" value="AAA_dom"/>
</dbReference>
<dbReference type="EMBL" id="JANIIC010000048">
    <property type="protein sequence ID" value="MCQ8833797.1"/>
    <property type="molecule type" value="Genomic_DNA"/>
</dbReference>
<accession>A0A9X2M1Y1</accession>
<keyword evidence="3" id="KW-1185">Reference proteome</keyword>
<organism evidence="2 3">
    <name type="scientific">Streptomyces malaysiensis subsp. samsunensis</name>
    <dbReference type="NCBI Taxonomy" id="459658"/>
    <lineage>
        <taxon>Bacteria</taxon>
        <taxon>Bacillati</taxon>
        <taxon>Actinomycetota</taxon>
        <taxon>Actinomycetes</taxon>
        <taxon>Kitasatosporales</taxon>
        <taxon>Streptomycetaceae</taxon>
        <taxon>Streptomyces</taxon>
        <taxon>Streptomyces violaceusniger group</taxon>
    </lineage>
</organism>
<evidence type="ECO:0000313" key="3">
    <source>
        <dbReference type="Proteomes" id="UP001142400"/>
    </source>
</evidence>
<dbReference type="Gene3D" id="3.40.50.300">
    <property type="entry name" value="P-loop containing nucleotide triphosphate hydrolases"/>
    <property type="match status" value="1"/>
</dbReference>
<dbReference type="Pfam" id="PF13614">
    <property type="entry name" value="AAA_31"/>
    <property type="match status" value="1"/>
</dbReference>
<dbReference type="PANTHER" id="PTHR13696">
    <property type="entry name" value="P-LOOP CONTAINING NUCLEOSIDE TRIPHOSPHATE HYDROLASE"/>
    <property type="match status" value="1"/>
</dbReference>
<gene>
    <name evidence="2" type="ORF">NQU54_33290</name>
</gene>
<comment type="caution">
    <text evidence="2">The sequence shown here is derived from an EMBL/GenBank/DDBJ whole genome shotgun (WGS) entry which is preliminary data.</text>
</comment>
<evidence type="ECO:0000259" key="1">
    <source>
        <dbReference type="Pfam" id="PF13614"/>
    </source>
</evidence>
<dbReference type="RefSeq" id="WP_257634273.1">
    <property type="nucleotide sequence ID" value="NZ_JANIIC010000048.1"/>
</dbReference>
<dbReference type="PANTHER" id="PTHR13696:SF52">
    <property type="entry name" value="PARA FAMILY PROTEIN CT_582"/>
    <property type="match status" value="1"/>
</dbReference>
<reference evidence="2" key="1">
    <citation type="submission" date="2022-06" db="EMBL/GenBank/DDBJ databases">
        <title>WGS of actinobacteria.</title>
        <authorList>
            <person name="Thawai C."/>
        </authorList>
    </citation>
    <scope>NUCLEOTIDE SEQUENCE</scope>
    <source>
        <strain evidence="2">DSM 42010</strain>
    </source>
</reference>
<dbReference type="Proteomes" id="UP001142400">
    <property type="component" value="Unassembled WGS sequence"/>
</dbReference>
<proteinExistence type="predicted"/>
<dbReference type="SUPFAM" id="SSF52540">
    <property type="entry name" value="P-loop containing nucleoside triphosphate hydrolases"/>
    <property type="match status" value="1"/>
</dbReference>
<evidence type="ECO:0000313" key="2">
    <source>
        <dbReference type="EMBL" id="MCQ8833797.1"/>
    </source>
</evidence>
<sequence>MTTDAQPLPEDTGRKTRVLVCTNGSAGSGKSTTAAALAYAAAKKKKKVCVIGFDKQRDISRLLGYDDPDGDEDLPTLYDVVDKICSLAEAVVPALDSKTKEVIPNLWVVLESKKLEHLDFKLAGETAREMWMFHLIGELRGRFDLIVFDCPGDVKLATIGAIIAGDEVVGCTKSQEKEARGLTELEDKIAEVARAYGHTGMPTGIDWVVITEGVEHNSQGKVYKDMENQLREAYGDIVLETVSDDVKVPEAYTAGLPVTLFNPNCRAAKAYAKIGRQMNLYR</sequence>
<protein>
    <submittedName>
        <fullName evidence="2">ParA family protein</fullName>
    </submittedName>
</protein>
<dbReference type="AlphaFoldDB" id="A0A9X2M1Y1"/>
<name>A0A9X2M1Y1_STRMQ</name>
<feature type="domain" description="AAA" evidence="1">
    <location>
        <begin position="17"/>
        <end position="194"/>
    </location>
</feature>